<name>A0A8H3EF55_9LECA</name>
<evidence type="ECO:0000256" key="5">
    <source>
        <dbReference type="ARBA" id="ARBA00023242"/>
    </source>
</evidence>
<reference evidence="7" key="1">
    <citation type="submission" date="2021-03" db="EMBL/GenBank/DDBJ databases">
        <authorList>
            <person name="Tagirdzhanova G."/>
        </authorList>
    </citation>
    <scope>NUCLEOTIDE SEQUENCE</scope>
</reference>
<feature type="compositionally biased region" description="Basic and acidic residues" evidence="6">
    <location>
        <begin position="573"/>
        <end position="587"/>
    </location>
</feature>
<evidence type="ECO:0000313" key="7">
    <source>
        <dbReference type="EMBL" id="CAF9905404.1"/>
    </source>
</evidence>
<dbReference type="AlphaFoldDB" id="A0A8H3EF55"/>
<evidence type="ECO:0000256" key="3">
    <source>
        <dbReference type="ARBA" id="ARBA00023015"/>
    </source>
</evidence>
<feature type="region of interest" description="Disordered" evidence="6">
    <location>
        <begin position="550"/>
        <end position="690"/>
    </location>
</feature>
<keyword evidence="8" id="KW-1185">Reference proteome</keyword>
<comment type="subcellular location">
    <subcellularLocation>
        <location evidence="1">Nucleus</location>
    </subcellularLocation>
</comment>
<evidence type="ECO:0000313" key="8">
    <source>
        <dbReference type="Proteomes" id="UP000664169"/>
    </source>
</evidence>
<feature type="compositionally biased region" description="Polar residues" evidence="6">
    <location>
        <begin position="1"/>
        <end position="28"/>
    </location>
</feature>
<evidence type="ECO:0000256" key="1">
    <source>
        <dbReference type="ARBA" id="ARBA00004123"/>
    </source>
</evidence>
<feature type="compositionally biased region" description="Basic and acidic residues" evidence="6">
    <location>
        <begin position="610"/>
        <end position="619"/>
    </location>
</feature>
<gene>
    <name evidence="7" type="ORF">GOMPHAMPRED_003159</name>
</gene>
<dbReference type="EMBL" id="CAJPDQ010000002">
    <property type="protein sequence ID" value="CAF9905404.1"/>
    <property type="molecule type" value="Genomic_DNA"/>
</dbReference>
<feature type="compositionally biased region" description="Polar residues" evidence="6">
    <location>
        <begin position="620"/>
        <end position="635"/>
    </location>
</feature>
<feature type="compositionally biased region" description="Polar residues" evidence="6">
    <location>
        <begin position="550"/>
        <end position="571"/>
    </location>
</feature>
<dbReference type="GO" id="GO:0000228">
    <property type="term" value="C:nuclear chromosome"/>
    <property type="evidence" value="ECO:0007669"/>
    <property type="project" value="InterPro"/>
</dbReference>
<dbReference type="Proteomes" id="UP000664169">
    <property type="component" value="Unassembled WGS sequence"/>
</dbReference>
<proteinExistence type="inferred from homology"/>
<dbReference type="Pfam" id="PF04855">
    <property type="entry name" value="SNF5"/>
    <property type="match status" value="1"/>
</dbReference>
<evidence type="ECO:0000256" key="6">
    <source>
        <dbReference type="SAM" id="MobiDB-lite"/>
    </source>
</evidence>
<feature type="compositionally biased region" description="Basic and acidic residues" evidence="6">
    <location>
        <begin position="38"/>
        <end position="52"/>
    </location>
</feature>
<keyword evidence="3" id="KW-0805">Transcription regulation</keyword>
<organism evidence="7 8">
    <name type="scientific">Gomphillus americanus</name>
    <dbReference type="NCBI Taxonomy" id="1940652"/>
    <lineage>
        <taxon>Eukaryota</taxon>
        <taxon>Fungi</taxon>
        <taxon>Dikarya</taxon>
        <taxon>Ascomycota</taxon>
        <taxon>Pezizomycotina</taxon>
        <taxon>Lecanoromycetes</taxon>
        <taxon>OSLEUM clade</taxon>
        <taxon>Ostropomycetidae</taxon>
        <taxon>Ostropales</taxon>
        <taxon>Graphidaceae</taxon>
        <taxon>Gomphilloideae</taxon>
        <taxon>Gomphillus</taxon>
    </lineage>
</organism>
<comment type="similarity">
    <text evidence="2">Belongs to the SNF5 family.</text>
</comment>
<feature type="region of interest" description="Disordered" evidence="6">
    <location>
        <begin position="497"/>
        <end position="535"/>
    </location>
</feature>
<keyword evidence="5" id="KW-0539">Nucleus</keyword>
<dbReference type="GO" id="GO:0006338">
    <property type="term" value="P:chromatin remodeling"/>
    <property type="evidence" value="ECO:0007669"/>
    <property type="project" value="InterPro"/>
</dbReference>
<feature type="compositionally biased region" description="Low complexity" evidence="6">
    <location>
        <begin position="70"/>
        <end position="79"/>
    </location>
</feature>
<dbReference type="PANTHER" id="PTHR10019">
    <property type="entry name" value="SNF5"/>
    <property type="match status" value="1"/>
</dbReference>
<dbReference type="OrthoDB" id="515064at2759"/>
<feature type="compositionally biased region" description="Pro residues" evidence="6">
    <location>
        <begin position="677"/>
        <end position="689"/>
    </location>
</feature>
<feature type="region of interest" description="Disordered" evidence="6">
    <location>
        <begin position="1"/>
        <end position="107"/>
    </location>
</feature>
<comment type="caution">
    <text evidence="7">The sequence shown here is derived from an EMBL/GenBank/DDBJ whole genome shotgun (WGS) entry which is preliminary data.</text>
</comment>
<dbReference type="InterPro" id="IPR006939">
    <property type="entry name" value="SNF5"/>
</dbReference>
<sequence length="789" mass="88295">MPSPSPSTTLSNGNINIANGVESNNGESSIAHGNGVVMDRESSMEQSKEKARAIVASSGLSNTKSPSPPAQSSQSATSKLPNGQINGTSRKRSRSGTRLPVQDDYTPEFREQRKEVILERLVQHEQLHAMTMVENSLRKDAMLQDFKRQGFGFARQKEAVTGRYPGTVFGIGYAGYGNGFQDLNHLGYHPMSHPRIVTLEHHKRPGGRMTRLLRIPRKEVAIQAEQIDELVPIRLDIEWDKVRLRDTFTWNLHDRTVDVVLFAHQLVEDMNLDPRQCMPLVQQVIQSIHEQIQDYHPHIFTAEEPLDPHLPYFAYKNDEIRILIKLHITIGPHTLMDQFEWDINDYANNPEDFAKLMTRELQLNGEFTTAIAHSIREQCQAFTKSLYAVGHPFDGRPVEDHEIQANLQPSPISAPFRPHQVANGFTPYMFDMDESAFEKSELNLSREERRQKRSVNRRGGPVLPDLRDKRRTVRSLVVSSVIPGAVATQEESRLFKRPTVSNRGRRGMARDELEESDESGSEASEIGSPAIPAHLLTGTARTRAIRDASLKSQAATKSALARSTTPDSMIQQHEPRSSNRRVIRDDSSPEPQSSVIVRLRLPRTVIQQIRRNDRAKSKDGFSSTPGRPHSRQSSAAPGLMGPPVVAPRSIHHGNTSGTTHKAPGGSSAFGRVDATGPPGPDHPSPPPPRALVDSLANLARHYPKDLFESFMRYTAVSPETDQPLALKNDHPVPPGTKYFYYPRIKCRDCPGKLYTPDANLGVQNFEVHLKNRGHRERVNQRLVGEIGQP</sequence>
<keyword evidence="4" id="KW-0804">Transcription</keyword>
<evidence type="ECO:0000256" key="2">
    <source>
        <dbReference type="ARBA" id="ARBA00010239"/>
    </source>
</evidence>
<protein>
    <submittedName>
        <fullName evidence="7">Uncharacterized protein</fullName>
    </submittedName>
</protein>
<evidence type="ECO:0000256" key="4">
    <source>
        <dbReference type="ARBA" id="ARBA00023163"/>
    </source>
</evidence>
<feature type="compositionally biased region" description="Basic and acidic residues" evidence="6">
    <location>
        <begin position="441"/>
        <end position="450"/>
    </location>
</feature>
<accession>A0A8H3EF55</accession>
<feature type="region of interest" description="Disordered" evidence="6">
    <location>
        <begin position="441"/>
        <end position="467"/>
    </location>
</feature>